<reference evidence="2 3" key="1">
    <citation type="journal article" date="2019" name="Int. J. Syst. Evol. Microbiol.">
        <title>The Global Catalogue of Microorganisms (GCM) 10K type strain sequencing project: providing services to taxonomists for standard genome sequencing and annotation.</title>
        <authorList>
            <consortium name="The Broad Institute Genomics Platform"/>
            <consortium name="The Broad Institute Genome Sequencing Center for Infectious Disease"/>
            <person name="Wu L."/>
            <person name="Ma J."/>
        </authorList>
    </citation>
    <scope>NUCLEOTIDE SEQUENCE [LARGE SCALE GENOMIC DNA]</scope>
    <source>
        <strain evidence="2 3">JCM 13004</strain>
    </source>
</reference>
<keyword evidence="2" id="KW-0378">Hydrolase</keyword>
<dbReference type="InterPro" id="IPR050228">
    <property type="entry name" value="Carboxylesterase_BioH"/>
</dbReference>
<dbReference type="SUPFAM" id="SSF53474">
    <property type="entry name" value="alpha/beta-Hydrolases"/>
    <property type="match status" value="1"/>
</dbReference>
<dbReference type="RefSeq" id="WP_344444384.1">
    <property type="nucleotide sequence ID" value="NZ_BAAALF010000111.1"/>
</dbReference>
<evidence type="ECO:0000313" key="3">
    <source>
        <dbReference type="Proteomes" id="UP001500037"/>
    </source>
</evidence>
<organism evidence="2 3">
    <name type="scientific">Kitasatospora nipponensis</name>
    <dbReference type="NCBI Taxonomy" id="258049"/>
    <lineage>
        <taxon>Bacteria</taxon>
        <taxon>Bacillati</taxon>
        <taxon>Actinomycetota</taxon>
        <taxon>Actinomycetes</taxon>
        <taxon>Kitasatosporales</taxon>
        <taxon>Streptomycetaceae</taxon>
        <taxon>Kitasatospora</taxon>
    </lineage>
</organism>
<name>A0ABN1WLW0_9ACTN</name>
<dbReference type="PANTHER" id="PTHR43194:SF2">
    <property type="entry name" value="PEROXISOMAL MEMBRANE PROTEIN LPX1"/>
    <property type="match status" value="1"/>
</dbReference>
<sequence length="310" mass="33040">MAFLDLDGLRFHVQELGPRDARPPAATVVLLHGLLTDSLASYYFTLAPALAAAGLRVLMYDQRGHGRTERPPTGYRLEHFADDLEALLDRLGITGPVHLLGNSFGGTVAFALAARRPAQVLGILAIESEPATAAWAAKLADILERAESELVKKSTLAWITATRGRHTARLARSAGAMMTQTSLAREIPASRLPGEAELRAIRCPVLAVYGTRSDLAPQAAWLDELLPDCRSTFVPGQEHSVLIETPDVVRELTLSWLREQGVALRTACAPAGGRPAGTVTVRPAGTVTVRPADAGTVRQAAPETIAGTAR</sequence>
<dbReference type="Gene3D" id="3.40.50.1820">
    <property type="entry name" value="alpha/beta hydrolase"/>
    <property type="match status" value="1"/>
</dbReference>
<dbReference type="InterPro" id="IPR000073">
    <property type="entry name" value="AB_hydrolase_1"/>
</dbReference>
<dbReference type="PRINTS" id="PR00111">
    <property type="entry name" value="ABHYDROLASE"/>
</dbReference>
<gene>
    <name evidence="2" type="ORF">GCM10009665_51710</name>
</gene>
<keyword evidence="3" id="KW-1185">Reference proteome</keyword>
<dbReference type="Pfam" id="PF00561">
    <property type="entry name" value="Abhydrolase_1"/>
    <property type="match status" value="1"/>
</dbReference>
<dbReference type="Proteomes" id="UP001500037">
    <property type="component" value="Unassembled WGS sequence"/>
</dbReference>
<proteinExistence type="predicted"/>
<dbReference type="InterPro" id="IPR029058">
    <property type="entry name" value="AB_hydrolase_fold"/>
</dbReference>
<comment type="caution">
    <text evidence="2">The sequence shown here is derived from an EMBL/GenBank/DDBJ whole genome shotgun (WGS) entry which is preliminary data.</text>
</comment>
<dbReference type="EMBL" id="BAAALF010000111">
    <property type="protein sequence ID" value="GAA1254762.1"/>
    <property type="molecule type" value="Genomic_DNA"/>
</dbReference>
<evidence type="ECO:0000259" key="1">
    <source>
        <dbReference type="Pfam" id="PF00561"/>
    </source>
</evidence>
<accession>A0ABN1WLW0</accession>
<dbReference type="GO" id="GO:0016787">
    <property type="term" value="F:hydrolase activity"/>
    <property type="evidence" value="ECO:0007669"/>
    <property type="project" value="UniProtKB-KW"/>
</dbReference>
<feature type="domain" description="AB hydrolase-1" evidence="1">
    <location>
        <begin position="27"/>
        <end position="133"/>
    </location>
</feature>
<evidence type="ECO:0000313" key="2">
    <source>
        <dbReference type="EMBL" id="GAA1254762.1"/>
    </source>
</evidence>
<protein>
    <submittedName>
        <fullName evidence="2">Alpha/beta hydrolase</fullName>
    </submittedName>
</protein>
<dbReference type="PANTHER" id="PTHR43194">
    <property type="entry name" value="HYDROLASE ALPHA/BETA FOLD FAMILY"/>
    <property type="match status" value="1"/>
</dbReference>